<dbReference type="PANTHER" id="PTHR13914:SF0">
    <property type="entry name" value="PROLINE DEHYDROGENASE 1, MITOCHONDRIAL"/>
    <property type="match status" value="1"/>
</dbReference>
<dbReference type="GO" id="GO:0005739">
    <property type="term" value="C:mitochondrion"/>
    <property type="evidence" value="ECO:0007669"/>
    <property type="project" value="TreeGrafter"/>
</dbReference>
<keyword evidence="9" id="KW-1185">Reference proteome</keyword>
<dbReference type="InterPro" id="IPR015659">
    <property type="entry name" value="Proline_oxidase"/>
</dbReference>
<evidence type="ECO:0000259" key="7">
    <source>
        <dbReference type="Pfam" id="PF01619"/>
    </source>
</evidence>
<reference evidence="8 9" key="1">
    <citation type="journal article" date="2018" name="Nat. Ecol. Evol.">
        <title>Pezizomycetes genomes reveal the molecular basis of ectomycorrhizal truffle lifestyle.</title>
        <authorList>
            <person name="Murat C."/>
            <person name="Payen T."/>
            <person name="Noel B."/>
            <person name="Kuo A."/>
            <person name="Morin E."/>
            <person name="Chen J."/>
            <person name="Kohler A."/>
            <person name="Krizsan K."/>
            <person name="Balestrini R."/>
            <person name="Da Silva C."/>
            <person name="Montanini B."/>
            <person name="Hainaut M."/>
            <person name="Levati E."/>
            <person name="Barry K.W."/>
            <person name="Belfiori B."/>
            <person name="Cichocki N."/>
            <person name="Clum A."/>
            <person name="Dockter R.B."/>
            <person name="Fauchery L."/>
            <person name="Guy J."/>
            <person name="Iotti M."/>
            <person name="Le Tacon F."/>
            <person name="Lindquist E.A."/>
            <person name="Lipzen A."/>
            <person name="Malagnac F."/>
            <person name="Mello A."/>
            <person name="Molinier V."/>
            <person name="Miyauchi S."/>
            <person name="Poulain J."/>
            <person name="Riccioni C."/>
            <person name="Rubini A."/>
            <person name="Sitrit Y."/>
            <person name="Splivallo R."/>
            <person name="Traeger S."/>
            <person name="Wang M."/>
            <person name="Zifcakova L."/>
            <person name="Wipf D."/>
            <person name="Zambonelli A."/>
            <person name="Paolocci F."/>
            <person name="Nowrousian M."/>
            <person name="Ottonello S."/>
            <person name="Baldrian P."/>
            <person name="Spatafora J.W."/>
            <person name="Henrissat B."/>
            <person name="Nagy L.G."/>
            <person name="Aury J.M."/>
            <person name="Wincker P."/>
            <person name="Grigoriev I.V."/>
            <person name="Bonfante P."/>
            <person name="Martin F.M."/>
        </authorList>
    </citation>
    <scope>NUCLEOTIDE SEQUENCE [LARGE SCALE GENOMIC DNA]</scope>
    <source>
        <strain evidence="8 9">ATCC MYA-4762</strain>
    </source>
</reference>
<dbReference type="GO" id="GO:0071949">
    <property type="term" value="F:FAD binding"/>
    <property type="evidence" value="ECO:0007669"/>
    <property type="project" value="TreeGrafter"/>
</dbReference>
<comment type="similarity">
    <text evidence="1 5">Belongs to the proline oxidase family.</text>
</comment>
<dbReference type="AlphaFoldDB" id="A0A3N4LJ02"/>
<dbReference type="InParanoid" id="A0A3N4LJ02"/>
<evidence type="ECO:0000256" key="3">
    <source>
        <dbReference type="ARBA" id="ARBA00023002"/>
    </source>
</evidence>
<dbReference type="FunCoup" id="A0A3N4LJ02">
    <property type="interactions" value="53"/>
</dbReference>
<gene>
    <name evidence="8" type="ORF">L211DRAFT_826427</name>
</gene>
<evidence type="ECO:0000313" key="9">
    <source>
        <dbReference type="Proteomes" id="UP000267821"/>
    </source>
</evidence>
<dbReference type="GO" id="GO:0010133">
    <property type="term" value="P:L-proline catabolic process to L-glutamate"/>
    <property type="evidence" value="ECO:0007669"/>
    <property type="project" value="TreeGrafter"/>
</dbReference>
<dbReference type="EC" id="1.5.5.2" evidence="2 5"/>
<accession>A0A3N4LJ02</accession>
<feature type="domain" description="Proline dehydrogenase" evidence="7">
    <location>
        <begin position="148"/>
        <end position="445"/>
    </location>
</feature>
<feature type="compositionally biased region" description="Polar residues" evidence="6">
    <location>
        <begin position="47"/>
        <end position="68"/>
    </location>
</feature>
<dbReference type="InterPro" id="IPR002872">
    <property type="entry name" value="Proline_DH_dom"/>
</dbReference>
<dbReference type="PANTHER" id="PTHR13914">
    <property type="entry name" value="PROLINE OXIDASE"/>
    <property type="match status" value="1"/>
</dbReference>
<organism evidence="8 9">
    <name type="scientific">Terfezia boudieri ATCC MYA-4762</name>
    <dbReference type="NCBI Taxonomy" id="1051890"/>
    <lineage>
        <taxon>Eukaryota</taxon>
        <taxon>Fungi</taxon>
        <taxon>Dikarya</taxon>
        <taxon>Ascomycota</taxon>
        <taxon>Pezizomycotina</taxon>
        <taxon>Pezizomycetes</taxon>
        <taxon>Pezizales</taxon>
        <taxon>Pezizaceae</taxon>
        <taxon>Terfezia</taxon>
    </lineage>
</organism>
<comment type="cofactor">
    <cofactor evidence="5">
        <name>FAD</name>
        <dbReference type="ChEBI" id="CHEBI:57692"/>
    </cofactor>
</comment>
<proteinExistence type="inferred from homology"/>
<sequence length="464" mass="51536">MYRQTQLATTNALCILRRPSLALPSTGIPNSHCLRPLAVSTLRSRKQSTLTHSHQPATTSIPPTSPNLAATPERPLASLPFTYLLRSILLHTVSASPSLLSLTTRFLNSNIDRLHIDSPLNPLGWILYYTFYKHFCAGKNEKEIETVVADLRDRGITGVILAYAREVEKGGESTEAEEAKQAKLWVEGTKKTVEYTPKGDFVAVKYSGAGPKALRLLGASPPEMPSLELAKGLEEICELAVKRGIRLLMDAEQVAVQDGIDMWTVDLMRKYNHRRSDGKAVVYNTYQMYLKSAPQKIAQHLAVSKNENWPLGVKLVRGAYLSSDPRDAICDSQADTDKQYDNAIQMLLAGQHGAKVDLIVATHNKESIRKAKIAAKTALLQENGAGLQEIKFAQLMGMADELSFGLTKEKEGVKVYKYVVWGSVTECVKYLLRRAQENQSSAGRSKDNVQACWEEVKWRVGLRR</sequence>
<evidence type="ECO:0000256" key="5">
    <source>
        <dbReference type="RuleBase" id="RU364054"/>
    </source>
</evidence>
<dbReference type="SUPFAM" id="SSF51730">
    <property type="entry name" value="FAD-linked oxidoreductase"/>
    <property type="match status" value="1"/>
</dbReference>
<evidence type="ECO:0000313" key="8">
    <source>
        <dbReference type="EMBL" id="RPB22884.1"/>
    </source>
</evidence>
<keyword evidence="5" id="KW-0285">Flavoprotein</keyword>
<dbReference type="OrthoDB" id="5464at2759"/>
<name>A0A3N4LJ02_9PEZI</name>
<protein>
    <recommendedName>
        <fullName evidence="2 5">Proline dehydrogenase</fullName>
        <ecNumber evidence="2 5">1.5.5.2</ecNumber>
    </recommendedName>
</protein>
<dbReference type="InterPro" id="IPR029041">
    <property type="entry name" value="FAD-linked_oxidoreductase-like"/>
</dbReference>
<keyword evidence="3 5" id="KW-0560">Oxidoreductase</keyword>
<dbReference type="Proteomes" id="UP000267821">
    <property type="component" value="Unassembled WGS sequence"/>
</dbReference>
<comment type="function">
    <text evidence="5">Converts proline to delta-1-pyrroline-5-carboxylate.</text>
</comment>
<keyword evidence="5" id="KW-0274">FAD</keyword>
<dbReference type="Pfam" id="PF01619">
    <property type="entry name" value="Pro_dh"/>
    <property type="match status" value="1"/>
</dbReference>
<dbReference type="Gene3D" id="3.20.20.220">
    <property type="match status" value="1"/>
</dbReference>
<comment type="catalytic activity">
    <reaction evidence="5">
        <text>L-proline + a quinone = (S)-1-pyrroline-5-carboxylate + a quinol + H(+)</text>
        <dbReference type="Rhea" id="RHEA:23784"/>
        <dbReference type="ChEBI" id="CHEBI:15378"/>
        <dbReference type="ChEBI" id="CHEBI:17388"/>
        <dbReference type="ChEBI" id="CHEBI:24646"/>
        <dbReference type="ChEBI" id="CHEBI:60039"/>
        <dbReference type="ChEBI" id="CHEBI:132124"/>
        <dbReference type="EC" id="1.5.5.2"/>
    </reaction>
</comment>
<dbReference type="EMBL" id="ML121549">
    <property type="protein sequence ID" value="RPB22884.1"/>
    <property type="molecule type" value="Genomic_DNA"/>
</dbReference>
<feature type="region of interest" description="Disordered" evidence="6">
    <location>
        <begin position="45"/>
        <end position="69"/>
    </location>
</feature>
<evidence type="ECO:0000256" key="2">
    <source>
        <dbReference type="ARBA" id="ARBA00012695"/>
    </source>
</evidence>
<evidence type="ECO:0000256" key="1">
    <source>
        <dbReference type="ARBA" id="ARBA00005869"/>
    </source>
</evidence>
<keyword evidence="4 5" id="KW-0642">Proline metabolism</keyword>
<dbReference type="GO" id="GO:0004657">
    <property type="term" value="F:proline dehydrogenase activity"/>
    <property type="evidence" value="ECO:0007669"/>
    <property type="project" value="UniProtKB-EC"/>
</dbReference>
<evidence type="ECO:0000256" key="6">
    <source>
        <dbReference type="SAM" id="MobiDB-lite"/>
    </source>
</evidence>
<dbReference type="STRING" id="1051890.A0A3N4LJ02"/>
<evidence type="ECO:0000256" key="4">
    <source>
        <dbReference type="ARBA" id="ARBA00023062"/>
    </source>
</evidence>